<name>A0ABW7Q3L6_9MICO</name>
<dbReference type="PANTHER" id="PTHR36893:SF1">
    <property type="entry name" value="BULB-TYPE LECTIN DOMAIN-CONTAINING PROTEIN"/>
    <property type="match status" value="1"/>
</dbReference>
<sequence>MISAPGPSMLDEKLFVGRFDNPFPDLYERWWDGVEWIWVDHGRPSGEKIVQPPGAAMSNSKLFVVTETGKVWERHWRSDLGRWAWEDHGRPGNQKVIAAPGAAMLNEKFFVTTKPGNVWERHWRSDLGRWAWEDHGRPGNQKVIAAPGAAMLNEKFFVTTETGNVWERHWRSDLGRWAWEDHGRPGNQKVIAAPGAAMLNEKFFVTTKPGNVWERHWRSDLGRWAWEDHGRPGNQKVIAAPGAAMLNEKFFVTTDNGNVWERHFRSDLGRWAWEDHGRPTDTRAATEPGAAMMDSKFFVGAQNSHLFERVWTGEEWKWVDHGTAFHDTSQHVIGSPDTEPAIVIAIMGDGFDESSMDEYRRIVDDQVAAAFRLDQFGDHADRLQVIRIDVASPVTGVWEQTWDEAGTIATTADDTVLSETFRPSRLGMISTEVWARCWIVPSTFTTPRIDSIRNRFAPAATNTVVVVNSGKFGGCNRGAMAAFTKTSSRFVIAHEMGHNLFGLGDEYHNGTAAFTGTTGQPNLSEMPATWTALKWHDLVEAATPLPTDAGAPPAGWNNRTSVGAFEGGGGNFATGIFRPVLECRMNQNDPPWCPVCAREIDRVFGAL</sequence>
<evidence type="ECO:0000313" key="1">
    <source>
        <dbReference type="EMBL" id="MFH8249425.1"/>
    </source>
</evidence>
<dbReference type="Gene3D" id="3.40.390.10">
    <property type="entry name" value="Collagenase (Catalytic Domain)"/>
    <property type="match status" value="1"/>
</dbReference>
<dbReference type="Pfam" id="PF09471">
    <property type="entry name" value="Peptidase_M64"/>
    <property type="match status" value="1"/>
</dbReference>
<keyword evidence="2" id="KW-1185">Reference proteome</keyword>
<accession>A0ABW7Q3L6</accession>
<proteinExistence type="predicted"/>
<dbReference type="Gene3D" id="2.120.10.70">
    <property type="entry name" value="Fucose-specific lectin"/>
    <property type="match status" value="1"/>
</dbReference>
<dbReference type="PANTHER" id="PTHR36893">
    <property type="entry name" value="OS01G0275950 PROTEIN"/>
    <property type="match status" value="1"/>
</dbReference>
<reference evidence="1 2" key="1">
    <citation type="submission" date="2024-09" db="EMBL/GenBank/DDBJ databases">
        <authorList>
            <person name="Pan X."/>
        </authorList>
    </citation>
    <scope>NUCLEOTIDE SEQUENCE [LARGE SCALE GENOMIC DNA]</scope>
    <source>
        <strain evidence="1 2">B2969</strain>
    </source>
</reference>
<organism evidence="1 2">
    <name type="scientific">Microbacterium alkaliflavum</name>
    <dbReference type="NCBI Taxonomy" id="3248839"/>
    <lineage>
        <taxon>Bacteria</taxon>
        <taxon>Bacillati</taxon>
        <taxon>Actinomycetota</taxon>
        <taxon>Actinomycetes</taxon>
        <taxon>Micrococcales</taxon>
        <taxon>Microbacteriaceae</taxon>
        <taxon>Microbacterium</taxon>
    </lineage>
</organism>
<evidence type="ECO:0000313" key="2">
    <source>
        <dbReference type="Proteomes" id="UP001610861"/>
    </source>
</evidence>
<dbReference type="EMBL" id="JBIQWL010000001">
    <property type="protein sequence ID" value="MFH8249425.1"/>
    <property type="molecule type" value="Genomic_DNA"/>
</dbReference>
<dbReference type="RefSeq" id="WP_396639362.1">
    <property type="nucleotide sequence ID" value="NZ_JBIQWL010000001.1"/>
</dbReference>
<dbReference type="Proteomes" id="UP001610861">
    <property type="component" value="Unassembled WGS sequence"/>
</dbReference>
<dbReference type="InterPro" id="IPR024079">
    <property type="entry name" value="MetalloPept_cat_dom_sf"/>
</dbReference>
<dbReference type="InterPro" id="IPR019026">
    <property type="entry name" value="Peptidase_M64_IgA"/>
</dbReference>
<gene>
    <name evidence="1" type="ORF">ACH3VR_03530</name>
</gene>
<dbReference type="SUPFAM" id="SSF89372">
    <property type="entry name" value="Fucose-specific lectin"/>
    <property type="match status" value="1"/>
</dbReference>
<protein>
    <submittedName>
        <fullName evidence="1">M64 family metallopeptidase</fullName>
    </submittedName>
</protein>
<comment type="caution">
    <text evidence="1">The sequence shown here is derived from an EMBL/GenBank/DDBJ whole genome shotgun (WGS) entry which is preliminary data.</text>
</comment>